<dbReference type="EMBL" id="REFW01000004">
    <property type="protein sequence ID" value="RMB58159.1"/>
    <property type="molecule type" value="Genomic_DNA"/>
</dbReference>
<comment type="caution">
    <text evidence="2">The sequence shown here is derived from an EMBL/GenBank/DDBJ whole genome shotgun (WGS) entry which is preliminary data.</text>
</comment>
<proteinExistence type="predicted"/>
<dbReference type="RefSeq" id="WP_121902197.1">
    <property type="nucleotide sequence ID" value="NZ_REFW01000004.1"/>
</dbReference>
<dbReference type="InterPro" id="IPR025238">
    <property type="entry name" value="DUF4184"/>
</dbReference>
<feature type="transmembrane region" description="Helical" evidence="1">
    <location>
        <begin position="148"/>
        <end position="166"/>
    </location>
</feature>
<feature type="transmembrane region" description="Helical" evidence="1">
    <location>
        <begin position="213"/>
        <end position="239"/>
    </location>
</feature>
<dbReference type="OrthoDB" id="8481923at2"/>
<name>A0A3M0GAZ9_9ACTN</name>
<accession>A0A3M0GAZ9</accession>
<gene>
    <name evidence="2" type="ORF">EAX62_13150</name>
</gene>
<keyword evidence="1" id="KW-1133">Transmembrane helix</keyword>
<protein>
    <submittedName>
        <fullName evidence="2">DUF4184 family protein</fullName>
    </submittedName>
</protein>
<keyword evidence="3" id="KW-1185">Reference proteome</keyword>
<evidence type="ECO:0000313" key="3">
    <source>
        <dbReference type="Proteomes" id="UP000275256"/>
    </source>
</evidence>
<evidence type="ECO:0000313" key="2">
    <source>
        <dbReference type="EMBL" id="RMB58159.1"/>
    </source>
</evidence>
<keyword evidence="1" id="KW-0472">Membrane</keyword>
<dbReference type="Proteomes" id="UP000275256">
    <property type="component" value="Unassembled WGS sequence"/>
</dbReference>
<keyword evidence="1" id="KW-0812">Transmembrane</keyword>
<dbReference type="AlphaFoldDB" id="A0A3M0GAZ9"/>
<sequence>MPFTPAHVAAVLPLRGRPYFPFAALAAGSMSPDLPYFLPFSGSIPRHVTHSVWSIPTWDLLFGMALWLVWRWVAPIVHDVAPRPVRTRWTPPTGQDPAWLGVVAAVVVGSATHILWDALTHAGYLTSVIGPLAAIHDSPLGRHHGYSYLQYASGALGLAVLLWVGFRQPPRSPGPRRQPGTAAAAPAIVIAAALLAVALRVTTMHDPTDRRAMVFTTVTSSISGAALGVIVVCVAHALIDLRVARHHAA</sequence>
<feature type="transmembrane region" description="Helical" evidence="1">
    <location>
        <begin position="60"/>
        <end position="77"/>
    </location>
</feature>
<feature type="transmembrane region" description="Helical" evidence="1">
    <location>
        <begin position="98"/>
        <end position="116"/>
    </location>
</feature>
<organism evidence="2 3">
    <name type="scientific">Tessaracoccus antarcticus</name>
    <dbReference type="NCBI Taxonomy" id="2479848"/>
    <lineage>
        <taxon>Bacteria</taxon>
        <taxon>Bacillati</taxon>
        <taxon>Actinomycetota</taxon>
        <taxon>Actinomycetes</taxon>
        <taxon>Propionibacteriales</taxon>
        <taxon>Propionibacteriaceae</taxon>
        <taxon>Tessaracoccus</taxon>
    </lineage>
</organism>
<dbReference type="Pfam" id="PF13803">
    <property type="entry name" value="DUF4184"/>
    <property type="match status" value="1"/>
</dbReference>
<feature type="transmembrane region" description="Helical" evidence="1">
    <location>
        <begin position="178"/>
        <end position="201"/>
    </location>
</feature>
<evidence type="ECO:0000256" key="1">
    <source>
        <dbReference type="SAM" id="Phobius"/>
    </source>
</evidence>
<reference evidence="2 3" key="1">
    <citation type="submission" date="2018-10" db="EMBL/GenBank/DDBJ databases">
        <title>Tessaracoccus antarcticuss sp. nov., isolated from sediment.</title>
        <authorList>
            <person name="Zhou L.Y."/>
            <person name="Du Z.J."/>
        </authorList>
    </citation>
    <scope>NUCLEOTIDE SEQUENCE [LARGE SCALE GENOMIC DNA]</scope>
    <source>
        <strain evidence="2 3">JDX10</strain>
    </source>
</reference>